<accession>A0A6A6SJ36</accession>
<sequence>MSQRNDRPPPSNDGHGATSLDPGPERHNQSVARVSTPDLERALNDNLASGRRVQFPEKGLDSDCFFAVVDITPVNLVSYWAECLVKRMLPEFYSTVKPQEEGMFRIILDGSEEFGYRGDPPASRDQCWILKAYENLPRYDDCPLYSRLMIAYPTIPSNQFALRSLWSIQAPKNTYTFHAFAIHRSSCDHQPWLKPRMPEIPYFNQRNMLIANVTKEQEKQK</sequence>
<protein>
    <submittedName>
        <fullName evidence="2">Uncharacterized protein</fullName>
    </submittedName>
</protein>
<dbReference type="Proteomes" id="UP000799324">
    <property type="component" value="Unassembled WGS sequence"/>
</dbReference>
<keyword evidence="3" id="KW-1185">Reference proteome</keyword>
<evidence type="ECO:0000313" key="2">
    <source>
        <dbReference type="EMBL" id="KAF2647590.1"/>
    </source>
</evidence>
<evidence type="ECO:0000313" key="3">
    <source>
        <dbReference type="Proteomes" id="UP000799324"/>
    </source>
</evidence>
<dbReference type="EMBL" id="MU004602">
    <property type="protein sequence ID" value="KAF2647590.1"/>
    <property type="molecule type" value="Genomic_DNA"/>
</dbReference>
<evidence type="ECO:0000256" key="1">
    <source>
        <dbReference type="SAM" id="MobiDB-lite"/>
    </source>
</evidence>
<dbReference type="AlphaFoldDB" id="A0A6A6SJ36"/>
<gene>
    <name evidence="2" type="ORF">K491DRAFT_699534</name>
</gene>
<name>A0A6A6SJ36_9PLEO</name>
<organism evidence="2 3">
    <name type="scientific">Lophiostoma macrostomum CBS 122681</name>
    <dbReference type="NCBI Taxonomy" id="1314788"/>
    <lineage>
        <taxon>Eukaryota</taxon>
        <taxon>Fungi</taxon>
        <taxon>Dikarya</taxon>
        <taxon>Ascomycota</taxon>
        <taxon>Pezizomycotina</taxon>
        <taxon>Dothideomycetes</taxon>
        <taxon>Pleosporomycetidae</taxon>
        <taxon>Pleosporales</taxon>
        <taxon>Lophiostomataceae</taxon>
        <taxon>Lophiostoma</taxon>
    </lineage>
</organism>
<feature type="region of interest" description="Disordered" evidence="1">
    <location>
        <begin position="1"/>
        <end position="38"/>
    </location>
</feature>
<proteinExistence type="predicted"/>
<reference evidence="2" key="1">
    <citation type="journal article" date="2020" name="Stud. Mycol.">
        <title>101 Dothideomycetes genomes: a test case for predicting lifestyles and emergence of pathogens.</title>
        <authorList>
            <person name="Haridas S."/>
            <person name="Albert R."/>
            <person name="Binder M."/>
            <person name="Bloem J."/>
            <person name="Labutti K."/>
            <person name="Salamov A."/>
            <person name="Andreopoulos B."/>
            <person name="Baker S."/>
            <person name="Barry K."/>
            <person name="Bills G."/>
            <person name="Bluhm B."/>
            <person name="Cannon C."/>
            <person name="Castanera R."/>
            <person name="Culley D."/>
            <person name="Daum C."/>
            <person name="Ezra D."/>
            <person name="Gonzalez J."/>
            <person name="Henrissat B."/>
            <person name="Kuo A."/>
            <person name="Liang C."/>
            <person name="Lipzen A."/>
            <person name="Lutzoni F."/>
            <person name="Magnuson J."/>
            <person name="Mondo S."/>
            <person name="Nolan M."/>
            <person name="Ohm R."/>
            <person name="Pangilinan J."/>
            <person name="Park H.-J."/>
            <person name="Ramirez L."/>
            <person name="Alfaro M."/>
            <person name="Sun H."/>
            <person name="Tritt A."/>
            <person name="Yoshinaga Y."/>
            <person name="Zwiers L.-H."/>
            <person name="Turgeon B."/>
            <person name="Goodwin S."/>
            <person name="Spatafora J."/>
            <person name="Crous P."/>
            <person name="Grigoriev I."/>
        </authorList>
    </citation>
    <scope>NUCLEOTIDE SEQUENCE</scope>
    <source>
        <strain evidence="2">CBS 122681</strain>
    </source>
</reference>